<dbReference type="PROSITE" id="PS50263">
    <property type="entry name" value="CN_HYDROLASE"/>
    <property type="match status" value="1"/>
</dbReference>
<dbReference type="RefSeq" id="WP_052113367.1">
    <property type="nucleotide sequence ID" value="NZ_BJYK01000006.1"/>
</dbReference>
<feature type="domain" description="CN hydrolase" evidence="9">
    <location>
        <begin position="236"/>
        <end position="491"/>
    </location>
</feature>
<comment type="similarity">
    <text evidence="8">Belongs to the CN hydrolase family. Apolipoprotein N-acyltransferase subfamily.</text>
</comment>
<dbReference type="Gene3D" id="3.60.110.10">
    <property type="entry name" value="Carbon-nitrogen hydrolase"/>
    <property type="match status" value="1"/>
</dbReference>
<feature type="transmembrane region" description="Helical" evidence="8">
    <location>
        <begin position="207"/>
        <end position="227"/>
    </location>
</feature>
<evidence type="ECO:0000256" key="6">
    <source>
        <dbReference type="ARBA" id="ARBA00023136"/>
    </source>
</evidence>
<dbReference type="HAMAP" id="MF_01148">
    <property type="entry name" value="Lnt"/>
    <property type="match status" value="1"/>
</dbReference>
<comment type="subcellular location">
    <subcellularLocation>
        <location evidence="1 8">Cell membrane</location>
        <topology evidence="1 8">Multi-pass membrane protein</topology>
    </subcellularLocation>
</comment>
<dbReference type="Proteomes" id="UP000321484">
    <property type="component" value="Unassembled WGS sequence"/>
</dbReference>
<evidence type="ECO:0000259" key="9">
    <source>
        <dbReference type="PROSITE" id="PS50263"/>
    </source>
</evidence>
<feature type="transmembrane region" description="Helical" evidence="8">
    <location>
        <begin position="171"/>
        <end position="195"/>
    </location>
</feature>
<dbReference type="EMBL" id="BJYK01000006">
    <property type="protein sequence ID" value="GEN80276.1"/>
    <property type="molecule type" value="Genomic_DNA"/>
</dbReference>
<dbReference type="GO" id="GO:0005886">
    <property type="term" value="C:plasma membrane"/>
    <property type="evidence" value="ECO:0007669"/>
    <property type="project" value="UniProtKB-SubCell"/>
</dbReference>
<evidence type="ECO:0000256" key="7">
    <source>
        <dbReference type="ARBA" id="ARBA00023315"/>
    </source>
</evidence>
<dbReference type="Pfam" id="PF20154">
    <property type="entry name" value="LNT_N"/>
    <property type="match status" value="1"/>
</dbReference>
<dbReference type="InterPro" id="IPR036526">
    <property type="entry name" value="C-N_Hydrolase_sf"/>
</dbReference>
<dbReference type="NCBIfam" id="TIGR00546">
    <property type="entry name" value="lnt"/>
    <property type="match status" value="1"/>
</dbReference>
<keyword evidence="3 8" id="KW-0808">Transferase</keyword>
<keyword evidence="4 8" id="KW-0812">Transmembrane</keyword>
<comment type="caution">
    <text evidence="10">The sequence shown here is derived from an EMBL/GenBank/DDBJ whole genome shotgun (WGS) entry which is preliminary data.</text>
</comment>
<evidence type="ECO:0000256" key="4">
    <source>
        <dbReference type="ARBA" id="ARBA00022692"/>
    </source>
</evidence>
<evidence type="ECO:0000256" key="8">
    <source>
        <dbReference type="HAMAP-Rule" id="MF_01148"/>
    </source>
</evidence>
<comment type="pathway">
    <text evidence="8">Protein modification; lipoprotein biosynthesis (N-acyl transfer).</text>
</comment>
<proteinExistence type="inferred from homology"/>
<dbReference type="GO" id="GO:0042158">
    <property type="term" value="P:lipoprotein biosynthetic process"/>
    <property type="evidence" value="ECO:0007669"/>
    <property type="project" value="UniProtKB-UniRule"/>
</dbReference>
<gene>
    <name evidence="10" type="primary">lnt_2</name>
    <name evidence="8" type="synonym">lnt</name>
    <name evidence="10" type="ORF">AFE02nite_20100</name>
</gene>
<reference evidence="10 11" key="1">
    <citation type="submission" date="2019-07" db="EMBL/GenBank/DDBJ databases">
        <title>Whole genome shotgun sequence of Actinotalea fermentans NBRC 105374.</title>
        <authorList>
            <person name="Hosoyama A."/>
            <person name="Uohara A."/>
            <person name="Ohji S."/>
            <person name="Ichikawa N."/>
        </authorList>
    </citation>
    <scope>NUCLEOTIDE SEQUENCE [LARGE SCALE GENOMIC DNA]</scope>
    <source>
        <strain evidence="10 11">NBRC 105374</strain>
    </source>
</reference>
<evidence type="ECO:0000256" key="1">
    <source>
        <dbReference type="ARBA" id="ARBA00004651"/>
    </source>
</evidence>
<organism evidence="10 11">
    <name type="scientific">Actinotalea fermentans</name>
    <dbReference type="NCBI Taxonomy" id="43671"/>
    <lineage>
        <taxon>Bacteria</taxon>
        <taxon>Bacillati</taxon>
        <taxon>Actinomycetota</taxon>
        <taxon>Actinomycetes</taxon>
        <taxon>Micrococcales</taxon>
        <taxon>Cellulomonadaceae</taxon>
        <taxon>Actinotalea</taxon>
    </lineage>
</organism>
<keyword evidence="10" id="KW-0449">Lipoprotein</keyword>
<dbReference type="OrthoDB" id="9804277at2"/>
<protein>
    <recommendedName>
        <fullName evidence="8">Apolipoprotein N-acyltransferase</fullName>
        <shortName evidence="8">ALP N-acyltransferase</shortName>
        <ecNumber evidence="8">2.3.1.269</ecNumber>
    </recommendedName>
</protein>
<keyword evidence="7 8" id="KW-0012">Acyltransferase</keyword>
<evidence type="ECO:0000256" key="3">
    <source>
        <dbReference type="ARBA" id="ARBA00022679"/>
    </source>
</evidence>
<dbReference type="SUPFAM" id="SSF56317">
    <property type="entry name" value="Carbon-nitrogen hydrolase"/>
    <property type="match status" value="1"/>
</dbReference>
<sequence length="530" mass="55274">MVVSTLVTATTRLPAGDCQGFIHRHQPVIVAAAGGAVTELAFSELSLWPAAVLGVALLVHGLDPRQRVRHGALLGLVWGLAFFLPHLWWANEAVGPLPWFALATLEAALVASGAAAATVVLTLRHVRRHVALGAAAFGAVWAASEQLRQVWPFGGFPWGRLAFSQVDGPLLPLAPVGGAPLVSFVVAGLGYAMSAAFTSLRASDRAAFARVVAAATVTVAASALVPLPTAPETGTLQVAAVQGNVSTPGLDAFAQAREVLDNHVVATRALATDGLADGLDVVLWPENATDINPRVDPDAARAIDDVASALGAPILLGTDRHTDGARYNEMVLWEPGTGATFAYAKQVPAPFGEYIPFRPFFRLFSADVDRVRVDMARGGEPAVVPVPVARLGRTVVAATPICFEVAYDAVVRAAVLEGAEVLVVPTNNASFGFTAESVQQLGMSRFRAAEHGRATIQISTVGVSAVIAPDGALIERTSLFTQDRLVAALPLRGTLTLSDRIGDAPATAAVVAALLLTVLGLRAHRRGHSE</sequence>
<dbReference type="GO" id="GO:0016410">
    <property type="term" value="F:N-acyltransferase activity"/>
    <property type="evidence" value="ECO:0007669"/>
    <property type="project" value="UniProtKB-UniRule"/>
</dbReference>
<dbReference type="EC" id="2.3.1.269" evidence="8"/>
<feature type="transmembrane region" description="Helical" evidence="8">
    <location>
        <begin position="71"/>
        <end position="91"/>
    </location>
</feature>
<evidence type="ECO:0000313" key="11">
    <source>
        <dbReference type="Proteomes" id="UP000321484"/>
    </source>
</evidence>
<dbReference type="PANTHER" id="PTHR38686:SF1">
    <property type="entry name" value="APOLIPOPROTEIN N-ACYLTRANSFERASE"/>
    <property type="match status" value="1"/>
</dbReference>
<dbReference type="InterPro" id="IPR004563">
    <property type="entry name" value="Apolipo_AcylTrfase"/>
</dbReference>
<feature type="transmembrane region" description="Helical" evidence="8">
    <location>
        <begin position="97"/>
        <end position="123"/>
    </location>
</feature>
<dbReference type="Pfam" id="PF00795">
    <property type="entry name" value="CN_hydrolase"/>
    <property type="match status" value="1"/>
</dbReference>
<dbReference type="InterPro" id="IPR003010">
    <property type="entry name" value="C-N_Hydrolase"/>
</dbReference>
<keyword evidence="2 8" id="KW-1003">Cell membrane</keyword>
<name>A0A511YYR1_9CELL</name>
<evidence type="ECO:0000256" key="5">
    <source>
        <dbReference type="ARBA" id="ARBA00022989"/>
    </source>
</evidence>
<dbReference type="InterPro" id="IPR045378">
    <property type="entry name" value="LNT_N"/>
</dbReference>
<comment type="catalytic activity">
    <reaction evidence="8">
        <text>N-terminal S-1,2-diacyl-sn-glyceryl-L-cysteinyl-[lipoprotein] + a glycerophospholipid = N-acyl-S-1,2-diacyl-sn-glyceryl-L-cysteinyl-[lipoprotein] + a 2-acyl-sn-glycero-3-phospholipid + H(+)</text>
        <dbReference type="Rhea" id="RHEA:48228"/>
        <dbReference type="Rhea" id="RHEA-COMP:14681"/>
        <dbReference type="Rhea" id="RHEA-COMP:14684"/>
        <dbReference type="ChEBI" id="CHEBI:15378"/>
        <dbReference type="ChEBI" id="CHEBI:136912"/>
        <dbReference type="ChEBI" id="CHEBI:140656"/>
        <dbReference type="ChEBI" id="CHEBI:140657"/>
        <dbReference type="ChEBI" id="CHEBI:140660"/>
        <dbReference type="EC" id="2.3.1.269"/>
    </reaction>
</comment>
<dbReference type="PANTHER" id="PTHR38686">
    <property type="entry name" value="APOLIPOPROTEIN N-ACYLTRANSFERASE"/>
    <property type="match status" value="1"/>
</dbReference>
<feature type="transmembrane region" description="Helical" evidence="8">
    <location>
        <begin position="130"/>
        <end position="151"/>
    </location>
</feature>
<evidence type="ECO:0000313" key="10">
    <source>
        <dbReference type="EMBL" id="GEN80276.1"/>
    </source>
</evidence>
<keyword evidence="5 8" id="KW-1133">Transmembrane helix</keyword>
<comment type="function">
    <text evidence="8">Catalyzes the phospholipid dependent N-acylation of the N-terminal cysteine of apolipoprotein, the last step in lipoprotein maturation.</text>
</comment>
<evidence type="ECO:0000256" key="2">
    <source>
        <dbReference type="ARBA" id="ARBA00022475"/>
    </source>
</evidence>
<dbReference type="UniPathway" id="UPA00666"/>
<dbReference type="CDD" id="cd07571">
    <property type="entry name" value="ALP_N-acyl_transferase"/>
    <property type="match status" value="1"/>
</dbReference>
<dbReference type="AlphaFoldDB" id="A0A511YYR1"/>
<feature type="transmembrane region" description="Helical" evidence="8">
    <location>
        <begin position="40"/>
        <end position="59"/>
    </location>
</feature>
<keyword evidence="6 8" id="KW-0472">Membrane</keyword>
<accession>A0A511YYR1</accession>
<keyword evidence="11" id="KW-1185">Reference proteome</keyword>